<evidence type="ECO:0000313" key="2">
    <source>
        <dbReference type="Proteomes" id="UP000005945"/>
    </source>
</evidence>
<reference evidence="1 2" key="2">
    <citation type="submission" date="2007-09" db="EMBL/GenBank/DDBJ databases">
        <authorList>
            <person name="Fulton L."/>
            <person name="Clifton S."/>
            <person name="Fulton B."/>
            <person name="Xu J."/>
            <person name="Minx P."/>
            <person name="Pepin K.H."/>
            <person name="Johnson M."/>
            <person name="Thiruvilangam P."/>
            <person name="Bhonagiri V."/>
            <person name="Nash W.E."/>
            <person name="Mardis E.R."/>
            <person name="Wilson R.K."/>
        </authorList>
    </citation>
    <scope>NUCLEOTIDE SEQUENCE [LARGE SCALE GENOMIC DNA]</scope>
    <source>
        <strain evidence="1 2">M21/2</strain>
    </source>
</reference>
<proteinExistence type="predicted"/>
<dbReference type="HOGENOM" id="CLU_3328105_0_0_9"/>
<reference evidence="1 2" key="1">
    <citation type="submission" date="2007-09" db="EMBL/GenBank/DDBJ databases">
        <title>Draft genome sequence of Faecalibacterium prausnitzii M21/2.</title>
        <authorList>
            <person name="Sudarsanam P."/>
            <person name="Ley R."/>
            <person name="Guruge J."/>
            <person name="Turnbaugh P.J."/>
            <person name="Mahowald M."/>
            <person name="Liep D."/>
            <person name="Gordon J."/>
        </authorList>
    </citation>
    <scope>NUCLEOTIDE SEQUENCE [LARGE SCALE GENOMIC DNA]</scope>
    <source>
        <strain evidence="1 2">M21/2</strain>
    </source>
</reference>
<accession>A8S791</accession>
<protein>
    <submittedName>
        <fullName evidence="1">Uncharacterized protein</fullName>
    </submittedName>
</protein>
<dbReference type="AlphaFoldDB" id="A8S791"/>
<sequence>MIHWFLPISAPAALGKERSFLYFIRGISPSKAHFSTQM</sequence>
<name>A8S791_9FIRM</name>
<organism evidence="1 2">
    <name type="scientific">Faecalibacterium prausnitzii M21/2</name>
    <dbReference type="NCBI Taxonomy" id="411485"/>
    <lineage>
        <taxon>Bacteria</taxon>
        <taxon>Bacillati</taxon>
        <taxon>Bacillota</taxon>
        <taxon>Clostridia</taxon>
        <taxon>Eubacteriales</taxon>
        <taxon>Oscillospiraceae</taxon>
        <taxon>Faecalibacterium</taxon>
    </lineage>
</organism>
<dbReference type="Proteomes" id="UP000005945">
    <property type="component" value="Unassembled WGS sequence"/>
</dbReference>
<evidence type="ECO:0000313" key="1">
    <source>
        <dbReference type="EMBL" id="EDP22768.1"/>
    </source>
</evidence>
<gene>
    <name evidence="1" type="ORF">FAEPRAM212_00340</name>
</gene>
<comment type="caution">
    <text evidence="1">The sequence shown here is derived from an EMBL/GenBank/DDBJ whole genome shotgun (WGS) entry which is preliminary data.</text>
</comment>
<dbReference type="EMBL" id="ABED02000016">
    <property type="protein sequence ID" value="EDP22768.1"/>
    <property type="molecule type" value="Genomic_DNA"/>
</dbReference>